<evidence type="ECO:0000313" key="1">
    <source>
        <dbReference type="EMBL" id="KAJ7339826.1"/>
    </source>
</evidence>
<name>A0AAD6ZU54_9AGAR</name>
<feature type="non-terminal residue" evidence="1">
    <location>
        <position position="1"/>
    </location>
</feature>
<dbReference type="Proteomes" id="UP001218218">
    <property type="component" value="Unassembled WGS sequence"/>
</dbReference>
<keyword evidence="2" id="KW-1185">Reference proteome</keyword>
<evidence type="ECO:0000313" key="2">
    <source>
        <dbReference type="Proteomes" id="UP001218218"/>
    </source>
</evidence>
<proteinExistence type="predicted"/>
<sequence length="145" mass="17192">RDIFNPEKQDDGAARRLFVDDLFSFLVDSEGNTIDPTFDGFFILTFIFGDLFDAYMKRSMPHIERMVCIFRARHFLTIWRANVVQSEARYPDLFQKQSSFLADATFQTLIRMCDQFILLSLAHLEYYPIVPFMPWQYGSHFLEHL</sequence>
<feature type="non-terminal residue" evidence="1">
    <location>
        <position position="145"/>
    </location>
</feature>
<comment type="caution">
    <text evidence="1">The sequence shown here is derived from an EMBL/GenBank/DDBJ whole genome shotgun (WGS) entry which is preliminary data.</text>
</comment>
<gene>
    <name evidence="1" type="ORF">DFH08DRAFT_657295</name>
</gene>
<protein>
    <submittedName>
        <fullName evidence="1">Uncharacterized protein</fullName>
    </submittedName>
</protein>
<accession>A0AAD6ZU54</accession>
<dbReference type="EMBL" id="JARIHO010000027">
    <property type="protein sequence ID" value="KAJ7339826.1"/>
    <property type="molecule type" value="Genomic_DNA"/>
</dbReference>
<dbReference type="AlphaFoldDB" id="A0AAD6ZU54"/>
<organism evidence="1 2">
    <name type="scientific">Mycena albidolilacea</name>
    <dbReference type="NCBI Taxonomy" id="1033008"/>
    <lineage>
        <taxon>Eukaryota</taxon>
        <taxon>Fungi</taxon>
        <taxon>Dikarya</taxon>
        <taxon>Basidiomycota</taxon>
        <taxon>Agaricomycotina</taxon>
        <taxon>Agaricomycetes</taxon>
        <taxon>Agaricomycetidae</taxon>
        <taxon>Agaricales</taxon>
        <taxon>Marasmiineae</taxon>
        <taxon>Mycenaceae</taxon>
        <taxon>Mycena</taxon>
    </lineage>
</organism>
<reference evidence="1" key="1">
    <citation type="submission" date="2023-03" db="EMBL/GenBank/DDBJ databases">
        <title>Massive genome expansion in bonnet fungi (Mycena s.s.) driven by repeated elements and novel gene families across ecological guilds.</title>
        <authorList>
            <consortium name="Lawrence Berkeley National Laboratory"/>
            <person name="Harder C.B."/>
            <person name="Miyauchi S."/>
            <person name="Viragh M."/>
            <person name="Kuo A."/>
            <person name="Thoen E."/>
            <person name="Andreopoulos B."/>
            <person name="Lu D."/>
            <person name="Skrede I."/>
            <person name="Drula E."/>
            <person name="Henrissat B."/>
            <person name="Morin E."/>
            <person name="Kohler A."/>
            <person name="Barry K."/>
            <person name="LaButti K."/>
            <person name="Morin E."/>
            <person name="Salamov A."/>
            <person name="Lipzen A."/>
            <person name="Mereny Z."/>
            <person name="Hegedus B."/>
            <person name="Baldrian P."/>
            <person name="Stursova M."/>
            <person name="Weitz H."/>
            <person name="Taylor A."/>
            <person name="Grigoriev I.V."/>
            <person name="Nagy L.G."/>
            <person name="Martin F."/>
            <person name="Kauserud H."/>
        </authorList>
    </citation>
    <scope>NUCLEOTIDE SEQUENCE</scope>
    <source>
        <strain evidence="1">CBHHK002</strain>
    </source>
</reference>